<evidence type="ECO:0000256" key="1">
    <source>
        <dbReference type="ARBA" id="ARBA00004508"/>
    </source>
</evidence>
<dbReference type="GO" id="GO:0031969">
    <property type="term" value="C:chloroplast membrane"/>
    <property type="evidence" value="ECO:0007669"/>
    <property type="project" value="UniProtKB-SubCell"/>
</dbReference>
<comment type="similarity">
    <text evidence="2">Belongs to the sterol desaturase family.</text>
</comment>
<proteinExistence type="inferred from homology"/>
<organism evidence="7">
    <name type="scientific">Arundo donax</name>
    <name type="common">Giant reed</name>
    <name type="synonym">Donax arundinaceus</name>
    <dbReference type="NCBI Taxonomy" id="35708"/>
    <lineage>
        <taxon>Eukaryota</taxon>
        <taxon>Viridiplantae</taxon>
        <taxon>Streptophyta</taxon>
        <taxon>Embryophyta</taxon>
        <taxon>Tracheophyta</taxon>
        <taxon>Spermatophyta</taxon>
        <taxon>Magnoliopsida</taxon>
        <taxon>Liliopsida</taxon>
        <taxon>Poales</taxon>
        <taxon>Poaceae</taxon>
        <taxon>PACMAD clade</taxon>
        <taxon>Arundinoideae</taxon>
        <taxon>Arundineae</taxon>
        <taxon>Arundo</taxon>
    </lineage>
</organism>
<evidence type="ECO:0000256" key="6">
    <source>
        <dbReference type="SAM" id="MobiDB-lite"/>
    </source>
</evidence>
<name>A0A0A9H1N2_ARUDO</name>
<keyword evidence="4" id="KW-0560">Oxidoreductase</keyword>
<feature type="compositionally biased region" description="Basic and acidic residues" evidence="6">
    <location>
        <begin position="29"/>
        <end position="41"/>
    </location>
</feature>
<dbReference type="PANTHER" id="PTHR31899">
    <property type="entry name" value="BETA-CAROTENE 3-HYDROXYLASE 1, CHLOROPLASTIC"/>
    <property type="match status" value="1"/>
</dbReference>
<dbReference type="AlphaFoldDB" id="A0A0A9H1N2"/>
<keyword evidence="3" id="KW-0125">Carotenoid biosynthesis</keyword>
<feature type="region of interest" description="Disordered" evidence="6">
    <location>
        <begin position="22"/>
        <end position="41"/>
    </location>
</feature>
<dbReference type="GO" id="GO:0010291">
    <property type="term" value="F:beta-carotene 3-hydroxylase activity"/>
    <property type="evidence" value="ECO:0007669"/>
    <property type="project" value="UniProtKB-EC"/>
</dbReference>
<evidence type="ECO:0000256" key="2">
    <source>
        <dbReference type="ARBA" id="ARBA00009324"/>
    </source>
</evidence>
<evidence type="ECO:0000256" key="5">
    <source>
        <dbReference type="ARBA" id="ARBA00026097"/>
    </source>
</evidence>
<dbReference type="EMBL" id="GBRH01167234">
    <property type="protein sequence ID" value="JAE30662.1"/>
    <property type="molecule type" value="Transcribed_RNA"/>
</dbReference>
<accession>A0A0A9H1N2</accession>
<protein>
    <recommendedName>
        <fullName evidence="5">beta-carotene 3-hydroxylase</fullName>
        <ecNumber evidence="5">1.14.15.24</ecNumber>
    </recommendedName>
</protein>
<reference evidence="7" key="2">
    <citation type="journal article" date="2015" name="Data Brief">
        <title>Shoot transcriptome of the giant reed, Arundo donax.</title>
        <authorList>
            <person name="Barrero R.A."/>
            <person name="Guerrero F.D."/>
            <person name="Moolhuijzen P."/>
            <person name="Goolsby J.A."/>
            <person name="Tidwell J."/>
            <person name="Bellgard S.E."/>
            <person name="Bellgard M.I."/>
        </authorList>
    </citation>
    <scope>NUCLEOTIDE SEQUENCE</scope>
    <source>
        <tissue evidence="7">Shoot tissue taken approximately 20 cm above the soil surface</tissue>
    </source>
</reference>
<evidence type="ECO:0000313" key="7">
    <source>
        <dbReference type="EMBL" id="JAE30662.1"/>
    </source>
</evidence>
<dbReference type="PANTHER" id="PTHR31899:SF9">
    <property type="entry name" value="BETA-CAROTENE 3-HYDROXYLASE 1, CHLOROPLASTIC"/>
    <property type="match status" value="1"/>
</dbReference>
<sequence>MDKFKGVPYGLFLGPKEMKEVGGTEELEKEIKRRETLDAMQ</sequence>
<dbReference type="GO" id="GO:0016123">
    <property type="term" value="P:xanthophyll biosynthetic process"/>
    <property type="evidence" value="ECO:0007669"/>
    <property type="project" value="TreeGrafter"/>
</dbReference>
<evidence type="ECO:0000256" key="4">
    <source>
        <dbReference type="ARBA" id="ARBA00023002"/>
    </source>
</evidence>
<evidence type="ECO:0000256" key="3">
    <source>
        <dbReference type="ARBA" id="ARBA00022746"/>
    </source>
</evidence>
<comment type="subcellular location">
    <subcellularLocation>
        <location evidence="1">Plastid</location>
        <location evidence="1">Chloroplast membrane</location>
        <topology evidence="1">Multi-pass membrane protein</topology>
    </subcellularLocation>
</comment>
<dbReference type="EC" id="1.14.15.24" evidence="5"/>
<reference evidence="7" key="1">
    <citation type="submission" date="2014-09" db="EMBL/GenBank/DDBJ databases">
        <authorList>
            <person name="Magalhaes I.L.F."/>
            <person name="Oliveira U."/>
            <person name="Santos F.R."/>
            <person name="Vidigal T.H.D.A."/>
            <person name="Brescovit A.D."/>
            <person name="Santos A.J."/>
        </authorList>
    </citation>
    <scope>NUCLEOTIDE SEQUENCE</scope>
    <source>
        <tissue evidence="7">Shoot tissue taken approximately 20 cm above the soil surface</tissue>
    </source>
</reference>
<dbReference type="GO" id="GO:0016119">
    <property type="term" value="P:carotene metabolic process"/>
    <property type="evidence" value="ECO:0007669"/>
    <property type="project" value="TreeGrafter"/>
</dbReference>
<dbReference type="InterPro" id="IPR045019">
    <property type="entry name" value="BETA-OHASE-like"/>
</dbReference>